<proteinExistence type="predicted"/>
<dbReference type="RefSeq" id="WP_209639088.1">
    <property type="nucleotide sequence ID" value="NZ_JAGINW010000001.1"/>
</dbReference>
<evidence type="ECO:0000256" key="2">
    <source>
        <dbReference type="ARBA" id="ARBA00023052"/>
    </source>
</evidence>
<dbReference type="Proteomes" id="UP001519332">
    <property type="component" value="Unassembled WGS sequence"/>
</dbReference>
<dbReference type="SUPFAM" id="SSF52518">
    <property type="entry name" value="Thiamin diphosphate-binding fold (THDP-binding)"/>
    <property type="match status" value="2"/>
</dbReference>
<dbReference type="GO" id="GO:0033980">
    <property type="term" value="F:phosphonopyruvate decarboxylase activity"/>
    <property type="evidence" value="ECO:0007669"/>
    <property type="project" value="UniProtKB-EC"/>
</dbReference>
<dbReference type="Pfam" id="PF02775">
    <property type="entry name" value="TPP_enzyme_C"/>
    <property type="match status" value="1"/>
</dbReference>
<dbReference type="NCBIfam" id="TIGR03297">
    <property type="entry name" value="Ppyr-DeCO2ase"/>
    <property type="match status" value="1"/>
</dbReference>
<keyword evidence="7" id="KW-1185">Reference proteome</keyword>
<feature type="domain" description="Thiamine pyrophosphate enzyme N-terminal TPP-binding" evidence="5">
    <location>
        <begin position="7"/>
        <end position="116"/>
    </location>
</feature>
<dbReference type="InterPro" id="IPR012001">
    <property type="entry name" value="Thiamin_PyroP_enz_TPP-bd_dom"/>
</dbReference>
<accession>A0ABS4TFL6</accession>
<dbReference type="PANTHER" id="PTHR42818">
    <property type="entry name" value="SULFOPYRUVATE DECARBOXYLASE SUBUNIT ALPHA"/>
    <property type="match status" value="1"/>
</dbReference>
<evidence type="ECO:0000259" key="4">
    <source>
        <dbReference type="Pfam" id="PF02775"/>
    </source>
</evidence>
<keyword evidence="1" id="KW-0210">Decarboxylase</keyword>
<sequence>MIDSAELVTGLRNRGVATVTGVPCSYLIPLFNHVAGDPDVGYVRVTQEGEALAIAAGCWLAGSTACVLSQNSGLGNMVNPLTSLAFPHRIPIPLIVTWRGEPGRRDEPQHTLMGEITTHLLEKMQVGWSRIPAEAAELDAVLEDGWQRLARSELPHAFIVSEGTMTQQKLTEASPPPPDPAAWVTRAGGPNGWPSRTDALTCLLETVPEKAAIVSTTGMTSRELFELADRPQHFYLVGAMGSAGVVGLGVALHTPRPVVVIDGDGAALMRLGALATVGAAQPGNLVHVVLDNGVHDSTGGQRTLSGQIDLPAVAQACGYRRVYRCADVGELADAIRLALANDGPCFIHLAIRPGSPRRTGRPTVHPSEVARRFRDFVSPS</sequence>
<evidence type="ECO:0000313" key="6">
    <source>
        <dbReference type="EMBL" id="MBP2323136.1"/>
    </source>
</evidence>
<dbReference type="EMBL" id="JAGINW010000001">
    <property type="protein sequence ID" value="MBP2323136.1"/>
    <property type="molecule type" value="Genomic_DNA"/>
</dbReference>
<keyword evidence="2" id="KW-0786">Thiamine pyrophosphate</keyword>
<dbReference type="InterPro" id="IPR029061">
    <property type="entry name" value="THDP-binding"/>
</dbReference>
<evidence type="ECO:0000259" key="5">
    <source>
        <dbReference type="Pfam" id="PF02776"/>
    </source>
</evidence>
<comment type="caution">
    <text evidence="6">The sequence shown here is derived from an EMBL/GenBank/DDBJ whole genome shotgun (WGS) entry which is preliminary data.</text>
</comment>
<dbReference type="PANTHER" id="PTHR42818:SF1">
    <property type="entry name" value="SULFOPYRUVATE DECARBOXYLASE"/>
    <property type="match status" value="1"/>
</dbReference>
<evidence type="ECO:0000313" key="7">
    <source>
        <dbReference type="Proteomes" id="UP001519332"/>
    </source>
</evidence>
<name>A0ABS4TFL6_9PSEU</name>
<organism evidence="6 7">
    <name type="scientific">Kibdelosporangium banguiense</name>
    <dbReference type="NCBI Taxonomy" id="1365924"/>
    <lineage>
        <taxon>Bacteria</taxon>
        <taxon>Bacillati</taxon>
        <taxon>Actinomycetota</taxon>
        <taxon>Actinomycetes</taxon>
        <taxon>Pseudonocardiales</taxon>
        <taxon>Pseudonocardiaceae</taxon>
        <taxon>Kibdelosporangium</taxon>
    </lineage>
</organism>
<dbReference type="InterPro" id="IPR011766">
    <property type="entry name" value="TPP_enzyme_TPP-bd"/>
</dbReference>
<dbReference type="EC" id="4.1.1.82" evidence="6"/>
<dbReference type="Gene3D" id="3.40.50.970">
    <property type="match status" value="2"/>
</dbReference>
<reference evidence="6 7" key="1">
    <citation type="submission" date="2021-03" db="EMBL/GenBank/DDBJ databases">
        <title>Sequencing the genomes of 1000 actinobacteria strains.</title>
        <authorList>
            <person name="Klenk H.-P."/>
        </authorList>
    </citation>
    <scope>NUCLEOTIDE SEQUENCE [LARGE SCALE GENOMIC DNA]</scope>
    <source>
        <strain evidence="6 7">DSM 46670</strain>
    </source>
</reference>
<dbReference type="CDD" id="cd07035">
    <property type="entry name" value="TPP_PYR_POX_like"/>
    <property type="match status" value="1"/>
</dbReference>
<protein>
    <submittedName>
        <fullName evidence="6">Phosphonopyruvate decarboxylase</fullName>
        <ecNumber evidence="6">4.1.1.82</ecNumber>
    </submittedName>
</protein>
<dbReference type="InterPro" id="IPR051818">
    <property type="entry name" value="TPP_dependent_decarboxylase"/>
</dbReference>
<evidence type="ECO:0000256" key="1">
    <source>
        <dbReference type="ARBA" id="ARBA00022793"/>
    </source>
</evidence>
<evidence type="ECO:0000256" key="3">
    <source>
        <dbReference type="ARBA" id="ARBA00023239"/>
    </source>
</evidence>
<dbReference type="CDD" id="cd03371">
    <property type="entry name" value="TPP_PpyrDC"/>
    <property type="match status" value="1"/>
</dbReference>
<dbReference type="Pfam" id="PF02776">
    <property type="entry name" value="TPP_enzyme_N"/>
    <property type="match status" value="1"/>
</dbReference>
<keyword evidence="3 6" id="KW-0456">Lyase</keyword>
<dbReference type="InterPro" id="IPR017684">
    <property type="entry name" value="Phosphono-pyrv_decarboxylase"/>
</dbReference>
<feature type="domain" description="Thiamine pyrophosphate enzyme TPP-binding" evidence="4">
    <location>
        <begin position="229"/>
        <end position="348"/>
    </location>
</feature>
<gene>
    <name evidence="6" type="ORF">JOF56_003521</name>
</gene>